<evidence type="ECO:0000256" key="1">
    <source>
        <dbReference type="SAM" id="SignalP"/>
    </source>
</evidence>
<keyword evidence="1" id="KW-0732">Signal</keyword>
<accession>A0A1I7T6T4</accession>
<protein>
    <submittedName>
        <fullName evidence="3">Secreted protein</fullName>
    </submittedName>
</protein>
<dbReference type="WBParaSite" id="Csp11.Scaffold524.g2967.t1">
    <property type="protein sequence ID" value="Csp11.Scaffold524.g2967.t1"/>
    <property type="gene ID" value="Csp11.Scaffold524.g2967"/>
</dbReference>
<dbReference type="AlphaFoldDB" id="A0A1I7T6T4"/>
<sequence>MNLLSLILLLVTLFAGSAVAARQWCDLNDSGFACGHTALCIESQCWTFEELVKGIDALAASRPGSTQSGK</sequence>
<evidence type="ECO:0000313" key="3">
    <source>
        <dbReference type="WBParaSite" id="Csp11.Scaffold524.g2967.t1"/>
    </source>
</evidence>
<dbReference type="Proteomes" id="UP000095282">
    <property type="component" value="Unplaced"/>
</dbReference>
<feature type="chain" id="PRO_5009307115" evidence="1">
    <location>
        <begin position="21"/>
        <end position="70"/>
    </location>
</feature>
<name>A0A1I7T6T4_9PELO</name>
<proteinExistence type="predicted"/>
<keyword evidence="2" id="KW-1185">Reference proteome</keyword>
<evidence type="ECO:0000313" key="2">
    <source>
        <dbReference type="Proteomes" id="UP000095282"/>
    </source>
</evidence>
<organism evidence="2 3">
    <name type="scientific">Caenorhabditis tropicalis</name>
    <dbReference type="NCBI Taxonomy" id="1561998"/>
    <lineage>
        <taxon>Eukaryota</taxon>
        <taxon>Metazoa</taxon>
        <taxon>Ecdysozoa</taxon>
        <taxon>Nematoda</taxon>
        <taxon>Chromadorea</taxon>
        <taxon>Rhabditida</taxon>
        <taxon>Rhabditina</taxon>
        <taxon>Rhabditomorpha</taxon>
        <taxon>Rhabditoidea</taxon>
        <taxon>Rhabditidae</taxon>
        <taxon>Peloderinae</taxon>
        <taxon>Caenorhabditis</taxon>
    </lineage>
</organism>
<reference evidence="3" key="1">
    <citation type="submission" date="2016-11" db="UniProtKB">
        <authorList>
            <consortium name="WormBaseParasite"/>
        </authorList>
    </citation>
    <scope>IDENTIFICATION</scope>
</reference>
<feature type="signal peptide" evidence="1">
    <location>
        <begin position="1"/>
        <end position="20"/>
    </location>
</feature>